<accession>A0A3L6TKH4</accession>
<reference evidence="4" key="1">
    <citation type="journal article" date="2019" name="Nat. Commun.">
        <title>The genome of broomcorn millet.</title>
        <authorList>
            <person name="Zou C."/>
            <person name="Miki D."/>
            <person name="Li D."/>
            <person name="Tang Q."/>
            <person name="Xiao L."/>
            <person name="Rajput S."/>
            <person name="Deng P."/>
            <person name="Jia W."/>
            <person name="Huang R."/>
            <person name="Zhang M."/>
            <person name="Sun Y."/>
            <person name="Hu J."/>
            <person name="Fu X."/>
            <person name="Schnable P.S."/>
            <person name="Li F."/>
            <person name="Zhang H."/>
            <person name="Feng B."/>
            <person name="Zhu X."/>
            <person name="Liu R."/>
            <person name="Schnable J.C."/>
            <person name="Zhu J.-K."/>
            <person name="Zhang H."/>
        </authorList>
    </citation>
    <scope>NUCLEOTIDE SEQUENCE [LARGE SCALE GENOMIC DNA]</scope>
</reference>
<name>A0A3L6TKH4_PANMI</name>
<sequence length="373" mass="40813">MGPASWKGSRVGSTMLPFPSLQISASAVSSASAWERKMGRSTKSQRLTSSSRRTCMNFLPTSMSNSYDTVWPDTLSPSAWNPSPFTIEANEGTGHLYLLFEDWLWPCGCGDATSASDNEGPSISHDKFSLKARSFVDLAYTASLSSLEHRFHVNASSDDDFRSSRNIAISLFKRYKNVINRGGGDNLKEFISAGVNTYALGCTDEGLRKELMDIEDSGLEIEGLGSCGGTSLKFKVHSFEISECILWLGIVFITILCTPQPTVIRWSPTPPVSADVLHQWKGFCAIIADAYYVKGMAWLPVKILQLEQMAVTGTSEKPSVVASRMQLVFSTLESHPPSVRKDNTLLLRAPSSQNDIESGSVPGQQLSRQSSED</sequence>
<dbReference type="Pfam" id="PF25286">
    <property type="entry name" value="DUF7876"/>
    <property type="match status" value="1"/>
</dbReference>
<dbReference type="PANTHER" id="PTHR37197">
    <property type="entry name" value="F19K23.17 PROTEIN"/>
    <property type="match status" value="1"/>
</dbReference>
<evidence type="ECO:0000259" key="2">
    <source>
        <dbReference type="Pfam" id="PF25286"/>
    </source>
</evidence>
<dbReference type="EMBL" id="PQIB02000001">
    <property type="protein sequence ID" value="RLN40747.1"/>
    <property type="molecule type" value="Genomic_DNA"/>
</dbReference>
<comment type="caution">
    <text evidence="3">The sequence shown here is derived from an EMBL/GenBank/DDBJ whole genome shotgun (WGS) entry which is preliminary data.</text>
</comment>
<dbReference type="STRING" id="4540.A0A3L6TKH4"/>
<evidence type="ECO:0000313" key="4">
    <source>
        <dbReference type="Proteomes" id="UP000275267"/>
    </source>
</evidence>
<protein>
    <recommendedName>
        <fullName evidence="2">DUF7876 domain-containing protein</fullName>
    </recommendedName>
</protein>
<proteinExistence type="predicted"/>
<organism evidence="3 4">
    <name type="scientific">Panicum miliaceum</name>
    <name type="common">Proso millet</name>
    <name type="synonym">Broomcorn millet</name>
    <dbReference type="NCBI Taxonomy" id="4540"/>
    <lineage>
        <taxon>Eukaryota</taxon>
        <taxon>Viridiplantae</taxon>
        <taxon>Streptophyta</taxon>
        <taxon>Embryophyta</taxon>
        <taxon>Tracheophyta</taxon>
        <taxon>Spermatophyta</taxon>
        <taxon>Magnoliopsida</taxon>
        <taxon>Liliopsida</taxon>
        <taxon>Poales</taxon>
        <taxon>Poaceae</taxon>
        <taxon>PACMAD clade</taxon>
        <taxon>Panicoideae</taxon>
        <taxon>Panicodae</taxon>
        <taxon>Paniceae</taxon>
        <taxon>Panicinae</taxon>
        <taxon>Panicum</taxon>
        <taxon>Panicum sect. Panicum</taxon>
    </lineage>
</organism>
<gene>
    <name evidence="3" type="ORF">C2845_PM01G28460</name>
</gene>
<keyword evidence="4" id="KW-1185">Reference proteome</keyword>
<evidence type="ECO:0000256" key="1">
    <source>
        <dbReference type="SAM" id="MobiDB-lite"/>
    </source>
</evidence>
<evidence type="ECO:0000313" key="3">
    <source>
        <dbReference type="EMBL" id="RLN40747.1"/>
    </source>
</evidence>
<feature type="region of interest" description="Disordered" evidence="1">
    <location>
        <begin position="350"/>
        <end position="373"/>
    </location>
</feature>
<dbReference type="InterPro" id="IPR057198">
    <property type="entry name" value="DUF7876"/>
</dbReference>
<dbReference type="AlphaFoldDB" id="A0A3L6TKH4"/>
<feature type="domain" description="DUF7876" evidence="2">
    <location>
        <begin position="154"/>
        <end position="337"/>
    </location>
</feature>
<dbReference type="OrthoDB" id="566476at2759"/>
<dbReference type="PANTHER" id="PTHR37197:SF2">
    <property type="entry name" value="F19K23.17 PROTEIN"/>
    <property type="match status" value="1"/>
</dbReference>
<dbReference type="Proteomes" id="UP000275267">
    <property type="component" value="Unassembled WGS sequence"/>
</dbReference>